<proteinExistence type="predicted"/>
<dbReference type="InterPro" id="IPR012337">
    <property type="entry name" value="RNaseH-like_sf"/>
</dbReference>
<feature type="region of interest" description="Disordered" evidence="10">
    <location>
        <begin position="244"/>
        <end position="282"/>
    </location>
</feature>
<evidence type="ECO:0000256" key="3">
    <source>
        <dbReference type="ARBA" id="ARBA00022723"/>
    </source>
</evidence>
<keyword evidence="3" id="KW-0479">Metal-binding</keyword>
<keyword evidence="2" id="KW-0540">Nuclease</keyword>
<dbReference type="Pfam" id="PF01612">
    <property type="entry name" value="DNA_pol_A_exo1"/>
    <property type="match status" value="1"/>
</dbReference>
<keyword evidence="13" id="KW-1185">Reference proteome</keyword>
<dbReference type="InterPro" id="IPR002562">
    <property type="entry name" value="3'-5'_exonuclease_dom"/>
</dbReference>
<keyword evidence="5" id="KW-0269">Exonuclease</keyword>
<keyword evidence="6" id="KW-0460">Magnesium</keyword>
<dbReference type="PANTHER" id="PTHR13620">
    <property type="entry name" value="3-5 EXONUCLEASE"/>
    <property type="match status" value="1"/>
</dbReference>
<protein>
    <recommendedName>
        <fullName evidence="8">3'-5' exonuclease</fullName>
    </recommendedName>
    <alternativeName>
        <fullName evidence="9">Werner Syndrome-like exonuclease</fullName>
    </alternativeName>
</protein>
<dbReference type="GO" id="GO:0003676">
    <property type="term" value="F:nucleic acid binding"/>
    <property type="evidence" value="ECO:0007669"/>
    <property type="project" value="InterPro"/>
</dbReference>
<dbReference type="PANTHER" id="PTHR13620:SF109">
    <property type="entry name" value="3'-5' EXONUCLEASE"/>
    <property type="match status" value="1"/>
</dbReference>
<evidence type="ECO:0000313" key="13">
    <source>
        <dbReference type="Proteomes" id="UP000683000"/>
    </source>
</evidence>
<evidence type="ECO:0000256" key="7">
    <source>
        <dbReference type="ARBA" id="ARBA00023242"/>
    </source>
</evidence>
<organism evidence="12 13">
    <name type="scientific">Boletus reticuloceps</name>
    <dbReference type="NCBI Taxonomy" id="495285"/>
    <lineage>
        <taxon>Eukaryota</taxon>
        <taxon>Fungi</taxon>
        <taxon>Dikarya</taxon>
        <taxon>Basidiomycota</taxon>
        <taxon>Agaricomycotina</taxon>
        <taxon>Agaricomycetes</taxon>
        <taxon>Agaricomycetidae</taxon>
        <taxon>Boletales</taxon>
        <taxon>Boletineae</taxon>
        <taxon>Boletaceae</taxon>
        <taxon>Boletoideae</taxon>
        <taxon>Boletus</taxon>
    </lineage>
</organism>
<comment type="subcellular location">
    <subcellularLocation>
        <location evidence="1">Nucleus</location>
    </subcellularLocation>
</comment>
<evidence type="ECO:0000256" key="5">
    <source>
        <dbReference type="ARBA" id="ARBA00022839"/>
    </source>
</evidence>
<evidence type="ECO:0000256" key="4">
    <source>
        <dbReference type="ARBA" id="ARBA00022801"/>
    </source>
</evidence>
<keyword evidence="7" id="KW-0539">Nucleus</keyword>
<evidence type="ECO:0000256" key="9">
    <source>
        <dbReference type="ARBA" id="ARBA00042761"/>
    </source>
</evidence>
<dbReference type="InterPro" id="IPR036397">
    <property type="entry name" value="RNaseH_sf"/>
</dbReference>
<dbReference type="EMBL" id="JAGFBS010000002">
    <property type="protein sequence ID" value="KAG6381412.1"/>
    <property type="molecule type" value="Genomic_DNA"/>
</dbReference>
<dbReference type="SMART" id="SM00474">
    <property type="entry name" value="35EXOc"/>
    <property type="match status" value="1"/>
</dbReference>
<evidence type="ECO:0000256" key="10">
    <source>
        <dbReference type="SAM" id="MobiDB-lite"/>
    </source>
</evidence>
<dbReference type="CDD" id="cd06141">
    <property type="entry name" value="WRN_exo"/>
    <property type="match status" value="1"/>
</dbReference>
<dbReference type="OrthoDB" id="1920326at2759"/>
<dbReference type="InterPro" id="IPR051132">
    <property type="entry name" value="3-5_Exonuclease_domain"/>
</dbReference>
<dbReference type="SUPFAM" id="SSF53098">
    <property type="entry name" value="Ribonuclease H-like"/>
    <property type="match status" value="1"/>
</dbReference>
<gene>
    <name evidence="12" type="ORF">JVT61DRAFT_5826</name>
</gene>
<sequence>MTPPLRGRTPPARKLHSSNIALPKYSWRHRSITPALFYFTNHHEANAHLARLPHGPIGFDLEWRPNIRKGQPENRVALVQLATADTVILVHVHLMTQFPSQLAELLSSSSWIKAGVSIKYDCMKLYRDYGVSVQNCVELSLLARTVDNVRWKGKYTNPLGLARLVETYEQAALLKGKIQRSNWEQYLTALQQEYAANDAHAGYVVYSRLLSMAQAIDPMPLPTYYSFSVISGLLRDSSGLYPWQAHNPHYDPGPPPPPKPKNLDKDNQESNSDPVIFPQPIS</sequence>
<feature type="domain" description="3'-5' exonuclease" evidence="11">
    <location>
        <begin position="36"/>
        <end position="214"/>
    </location>
</feature>
<dbReference type="GO" id="GO:0008408">
    <property type="term" value="F:3'-5' exonuclease activity"/>
    <property type="evidence" value="ECO:0007669"/>
    <property type="project" value="InterPro"/>
</dbReference>
<reference evidence="12" key="1">
    <citation type="submission" date="2021-03" db="EMBL/GenBank/DDBJ databases">
        <title>Evolutionary innovations through gain and loss of genes in the ectomycorrhizal Boletales.</title>
        <authorList>
            <person name="Wu G."/>
            <person name="Miyauchi S."/>
            <person name="Morin E."/>
            <person name="Yang Z.-L."/>
            <person name="Xu J."/>
            <person name="Martin F.M."/>
        </authorList>
    </citation>
    <scope>NUCLEOTIDE SEQUENCE</scope>
    <source>
        <strain evidence="12">BR01</strain>
    </source>
</reference>
<keyword evidence="4" id="KW-0378">Hydrolase</keyword>
<evidence type="ECO:0000259" key="11">
    <source>
        <dbReference type="SMART" id="SM00474"/>
    </source>
</evidence>
<dbReference type="GO" id="GO:0046872">
    <property type="term" value="F:metal ion binding"/>
    <property type="evidence" value="ECO:0007669"/>
    <property type="project" value="UniProtKB-KW"/>
</dbReference>
<dbReference type="AlphaFoldDB" id="A0A8I2Z2W6"/>
<dbReference type="Gene3D" id="3.30.420.10">
    <property type="entry name" value="Ribonuclease H-like superfamily/Ribonuclease H"/>
    <property type="match status" value="1"/>
</dbReference>
<feature type="compositionally biased region" description="Pro residues" evidence="10">
    <location>
        <begin position="251"/>
        <end position="260"/>
    </location>
</feature>
<evidence type="ECO:0000256" key="2">
    <source>
        <dbReference type="ARBA" id="ARBA00022722"/>
    </source>
</evidence>
<evidence type="ECO:0000256" key="6">
    <source>
        <dbReference type="ARBA" id="ARBA00022842"/>
    </source>
</evidence>
<evidence type="ECO:0000256" key="8">
    <source>
        <dbReference type="ARBA" id="ARBA00040531"/>
    </source>
</evidence>
<evidence type="ECO:0000256" key="1">
    <source>
        <dbReference type="ARBA" id="ARBA00004123"/>
    </source>
</evidence>
<dbReference type="GO" id="GO:0005634">
    <property type="term" value="C:nucleus"/>
    <property type="evidence" value="ECO:0007669"/>
    <property type="project" value="UniProtKB-SubCell"/>
</dbReference>
<dbReference type="GO" id="GO:0006139">
    <property type="term" value="P:nucleobase-containing compound metabolic process"/>
    <property type="evidence" value="ECO:0007669"/>
    <property type="project" value="InterPro"/>
</dbReference>
<name>A0A8I2Z2W6_9AGAM</name>
<evidence type="ECO:0000313" key="12">
    <source>
        <dbReference type="EMBL" id="KAG6381412.1"/>
    </source>
</evidence>
<comment type="caution">
    <text evidence="12">The sequence shown here is derived from an EMBL/GenBank/DDBJ whole genome shotgun (WGS) entry which is preliminary data.</text>
</comment>
<dbReference type="Proteomes" id="UP000683000">
    <property type="component" value="Unassembled WGS sequence"/>
</dbReference>
<accession>A0A8I2Z2W6</accession>